<keyword evidence="8" id="KW-0902">Two-component regulatory system</keyword>
<dbReference type="GO" id="GO:0000155">
    <property type="term" value="F:phosphorelay sensor kinase activity"/>
    <property type="evidence" value="ECO:0007669"/>
    <property type="project" value="InterPro"/>
</dbReference>
<evidence type="ECO:0000256" key="2">
    <source>
        <dbReference type="ARBA" id="ARBA00012438"/>
    </source>
</evidence>
<dbReference type="InterPro" id="IPR050482">
    <property type="entry name" value="Sensor_HK_TwoCompSys"/>
</dbReference>
<comment type="caution">
    <text evidence="12">The sequence shown here is derived from an EMBL/GenBank/DDBJ whole genome shotgun (WGS) entry which is preliminary data.</text>
</comment>
<evidence type="ECO:0000256" key="6">
    <source>
        <dbReference type="ARBA" id="ARBA00022777"/>
    </source>
</evidence>
<dbReference type="CDD" id="cd16917">
    <property type="entry name" value="HATPase_UhpB-NarQ-NarX-like"/>
    <property type="match status" value="1"/>
</dbReference>
<dbReference type="AlphaFoldDB" id="A0A554RVS9"/>
<keyword evidence="7" id="KW-0067">ATP-binding</keyword>
<dbReference type="EC" id="2.7.13.3" evidence="2"/>
<evidence type="ECO:0000256" key="5">
    <source>
        <dbReference type="ARBA" id="ARBA00022741"/>
    </source>
</evidence>
<dbReference type="GO" id="GO:0016020">
    <property type="term" value="C:membrane"/>
    <property type="evidence" value="ECO:0007669"/>
    <property type="project" value="InterPro"/>
</dbReference>
<evidence type="ECO:0000256" key="3">
    <source>
        <dbReference type="ARBA" id="ARBA00022553"/>
    </source>
</evidence>
<evidence type="ECO:0000259" key="10">
    <source>
        <dbReference type="Pfam" id="PF02518"/>
    </source>
</evidence>
<dbReference type="OrthoDB" id="227596at2"/>
<dbReference type="PANTHER" id="PTHR24421">
    <property type="entry name" value="NITRATE/NITRITE SENSOR PROTEIN NARX-RELATED"/>
    <property type="match status" value="1"/>
</dbReference>
<reference evidence="12 13" key="1">
    <citation type="submission" date="2019-07" db="EMBL/GenBank/DDBJ databases">
        <authorList>
            <person name="Zhao L.H."/>
        </authorList>
    </citation>
    <scope>NUCLEOTIDE SEQUENCE [LARGE SCALE GENOMIC DNA]</scope>
    <source>
        <strain evidence="12 13">Co35</strain>
    </source>
</reference>
<protein>
    <recommendedName>
        <fullName evidence="2">histidine kinase</fullName>
        <ecNumber evidence="2">2.7.13.3</ecNumber>
    </recommendedName>
</protein>
<dbReference type="PANTHER" id="PTHR24421:SF10">
    <property type="entry name" value="NITRATE_NITRITE SENSOR PROTEIN NARQ"/>
    <property type="match status" value="1"/>
</dbReference>
<evidence type="ECO:0000313" key="12">
    <source>
        <dbReference type="EMBL" id="TSD58211.1"/>
    </source>
</evidence>
<organism evidence="12 13">
    <name type="scientific">Aeromicrobium piscarium</name>
    <dbReference type="NCBI Taxonomy" id="2590901"/>
    <lineage>
        <taxon>Bacteria</taxon>
        <taxon>Bacillati</taxon>
        <taxon>Actinomycetota</taxon>
        <taxon>Actinomycetes</taxon>
        <taxon>Propionibacteriales</taxon>
        <taxon>Nocardioidaceae</taxon>
        <taxon>Aeromicrobium</taxon>
    </lineage>
</organism>
<dbReference type="InterPro" id="IPR003594">
    <property type="entry name" value="HATPase_dom"/>
</dbReference>
<dbReference type="Pfam" id="PF07730">
    <property type="entry name" value="HisKA_3"/>
    <property type="match status" value="1"/>
</dbReference>
<dbReference type="GO" id="GO:0046983">
    <property type="term" value="F:protein dimerization activity"/>
    <property type="evidence" value="ECO:0007669"/>
    <property type="project" value="InterPro"/>
</dbReference>
<keyword evidence="13" id="KW-1185">Reference proteome</keyword>
<feature type="domain" description="Histidine kinase/HSP90-like ATPase" evidence="10">
    <location>
        <begin position="205"/>
        <end position="294"/>
    </location>
</feature>
<name>A0A554RVS9_9ACTN</name>
<evidence type="ECO:0000256" key="9">
    <source>
        <dbReference type="SAM" id="Phobius"/>
    </source>
</evidence>
<dbReference type="EMBL" id="VLNT01000015">
    <property type="protein sequence ID" value="TSD58211.1"/>
    <property type="molecule type" value="Genomic_DNA"/>
</dbReference>
<evidence type="ECO:0000256" key="8">
    <source>
        <dbReference type="ARBA" id="ARBA00023012"/>
    </source>
</evidence>
<keyword evidence="9" id="KW-0472">Membrane</keyword>
<keyword evidence="9" id="KW-1133">Transmembrane helix</keyword>
<evidence type="ECO:0000256" key="4">
    <source>
        <dbReference type="ARBA" id="ARBA00022679"/>
    </source>
</evidence>
<dbReference type="Gene3D" id="3.30.565.10">
    <property type="entry name" value="Histidine kinase-like ATPase, C-terminal domain"/>
    <property type="match status" value="1"/>
</dbReference>
<evidence type="ECO:0000256" key="7">
    <source>
        <dbReference type="ARBA" id="ARBA00022840"/>
    </source>
</evidence>
<keyword evidence="4" id="KW-0808">Transferase</keyword>
<dbReference type="InterPro" id="IPR011712">
    <property type="entry name" value="Sig_transdc_His_kin_sub3_dim/P"/>
</dbReference>
<gene>
    <name evidence="12" type="ORF">FNM00_15015</name>
</gene>
<dbReference type="Pfam" id="PF02518">
    <property type="entry name" value="HATPase_c"/>
    <property type="match status" value="1"/>
</dbReference>
<keyword evidence="5" id="KW-0547">Nucleotide-binding</keyword>
<dbReference type="SUPFAM" id="SSF55874">
    <property type="entry name" value="ATPase domain of HSP90 chaperone/DNA topoisomerase II/histidine kinase"/>
    <property type="match status" value="1"/>
</dbReference>
<feature type="transmembrane region" description="Helical" evidence="9">
    <location>
        <begin position="51"/>
        <end position="71"/>
    </location>
</feature>
<dbReference type="Proteomes" id="UP000316988">
    <property type="component" value="Unassembled WGS sequence"/>
</dbReference>
<dbReference type="InterPro" id="IPR036890">
    <property type="entry name" value="HATPase_C_sf"/>
</dbReference>
<dbReference type="GO" id="GO:0005524">
    <property type="term" value="F:ATP binding"/>
    <property type="evidence" value="ECO:0007669"/>
    <property type="project" value="UniProtKB-KW"/>
</dbReference>
<feature type="domain" description="Signal transduction histidine kinase subgroup 3 dimerisation and phosphoacceptor" evidence="11">
    <location>
        <begin position="96"/>
        <end position="162"/>
    </location>
</feature>
<evidence type="ECO:0000259" key="11">
    <source>
        <dbReference type="Pfam" id="PF07730"/>
    </source>
</evidence>
<evidence type="ECO:0000313" key="13">
    <source>
        <dbReference type="Proteomes" id="UP000316988"/>
    </source>
</evidence>
<feature type="transmembrane region" description="Helical" evidence="9">
    <location>
        <begin position="25"/>
        <end position="45"/>
    </location>
</feature>
<evidence type="ECO:0000256" key="1">
    <source>
        <dbReference type="ARBA" id="ARBA00000085"/>
    </source>
</evidence>
<keyword evidence="6 12" id="KW-0418">Kinase</keyword>
<sequence length="300" mass="31309">MSGVGARPRIRRVDSADRPTWRSRAWPAALGTLGLLTAGLLLVGVDSMAGAVTVALVAFAASAVVLAWALIATRRQRRAYEDRLTAWAHERAAAAERLRIARDLHDLASHGLGLMTVRAASARGLEGPEGEHERARALADIEQAGHEATTELRRMLAVLRSPGDVAPLRPAATLADLPELIEGARASGVRAQLEPTDVGRVSAGVQIALCAVVREALANSARHAGPTTATVEVRREGADIVATVCDEGPAAGWVPHRGAGHGLTGLRERVAALGGLLIAREDGGGFLVTARIPDSPGRTS</sequence>
<proteinExistence type="predicted"/>
<comment type="catalytic activity">
    <reaction evidence="1">
        <text>ATP + protein L-histidine = ADP + protein N-phospho-L-histidine.</text>
        <dbReference type="EC" id="2.7.13.3"/>
    </reaction>
</comment>
<keyword evidence="9" id="KW-0812">Transmembrane</keyword>
<accession>A0A554RVS9</accession>
<dbReference type="Gene3D" id="1.20.5.1930">
    <property type="match status" value="1"/>
</dbReference>
<keyword evidence="3" id="KW-0597">Phosphoprotein</keyword>